<dbReference type="GO" id="GO:0005737">
    <property type="term" value="C:cytoplasm"/>
    <property type="evidence" value="ECO:0007669"/>
    <property type="project" value="TreeGrafter"/>
</dbReference>
<comment type="caution">
    <text evidence="9">The sequence shown here is derived from an EMBL/GenBank/DDBJ whole genome shotgun (WGS) entry which is preliminary data.</text>
</comment>
<gene>
    <name evidence="9" type="primary">trxC</name>
    <name evidence="9" type="ORF">GL267_15140</name>
</gene>
<evidence type="ECO:0000256" key="2">
    <source>
        <dbReference type="ARBA" id="ARBA00022448"/>
    </source>
</evidence>
<evidence type="ECO:0000256" key="3">
    <source>
        <dbReference type="ARBA" id="ARBA00022723"/>
    </source>
</evidence>
<dbReference type="PANTHER" id="PTHR45663:SF11">
    <property type="entry name" value="GEO12009P1"/>
    <property type="match status" value="1"/>
</dbReference>
<evidence type="ECO:0000256" key="4">
    <source>
        <dbReference type="ARBA" id="ARBA00022982"/>
    </source>
</evidence>
<comment type="similarity">
    <text evidence="1">Belongs to the thioredoxin family.</text>
</comment>
<organism evidence="9">
    <name type="scientific">Acidithiobacillus ferrianus</name>
    <dbReference type="NCBI Taxonomy" id="2678518"/>
    <lineage>
        <taxon>Bacteria</taxon>
        <taxon>Pseudomonadati</taxon>
        <taxon>Pseudomonadota</taxon>
        <taxon>Acidithiobacillia</taxon>
        <taxon>Acidithiobacillales</taxon>
        <taxon>Acidithiobacillaceae</taxon>
        <taxon>Acidithiobacillus</taxon>
    </lineage>
</organism>
<proteinExistence type="inferred from homology"/>
<dbReference type="Gene3D" id="2.30.30.380">
    <property type="entry name" value="Zn-finger domain of Sec23/24"/>
    <property type="match status" value="1"/>
</dbReference>
<reference evidence="9" key="1">
    <citation type="submission" date="2019-11" db="EMBL/GenBank/DDBJ databases">
        <title>Acidithiobacillus ferrianus sp. nov.: a facultatively anaerobic and extremely acidophilic chemolithoautotroph.</title>
        <authorList>
            <person name="Norris P.R."/>
            <person name="Falagan C."/>
            <person name="Moya-Beltran A."/>
            <person name="Castro M."/>
            <person name="Quatrini R."/>
            <person name="Johnson D.B."/>
        </authorList>
    </citation>
    <scope>NUCLEOTIDE SEQUENCE [LARGE SCALE GENOMIC DNA]</scope>
    <source>
        <strain evidence="9">MG</strain>
    </source>
</reference>
<dbReference type="GO" id="GO:0015035">
    <property type="term" value="F:protein-disulfide reductase activity"/>
    <property type="evidence" value="ECO:0007669"/>
    <property type="project" value="UniProtKB-UniRule"/>
</dbReference>
<dbReference type="PANTHER" id="PTHR45663">
    <property type="entry name" value="GEO12009P1"/>
    <property type="match status" value="1"/>
</dbReference>
<dbReference type="EMBL" id="WNJL01000050">
    <property type="protein sequence ID" value="NDU43914.1"/>
    <property type="molecule type" value="Genomic_DNA"/>
</dbReference>
<dbReference type="InterPro" id="IPR049299">
    <property type="entry name" value="Thio2_N"/>
</dbReference>
<keyword evidence="6" id="KW-0676">Redox-active center</keyword>
<dbReference type="PROSITE" id="PS00194">
    <property type="entry name" value="THIOREDOXIN_1"/>
    <property type="match status" value="1"/>
</dbReference>
<evidence type="ECO:0000256" key="7">
    <source>
        <dbReference type="NCBIfam" id="TIGR01068"/>
    </source>
</evidence>
<protein>
    <recommendedName>
        <fullName evidence="7">Thioredoxin</fullName>
    </recommendedName>
</protein>
<dbReference type="GO" id="GO:0046872">
    <property type="term" value="F:metal ion binding"/>
    <property type="evidence" value="ECO:0007669"/>
    <property type="project" value="UniProtKB-KW"/>
</dbReference>
<name>A0A845UJC7_9PROT</name>
<evidence type="ECO:0000256" key="6">
    <source>
        <dbReference type="ARBA" id="ARBA00023284"/>
    </source>
</evidence>
<dbReference type="AlphaFoldDB" id="A0A845UJC7"/>
<dbReference type="Pfam" id="PF21352">
    <property type="entry name" value="Zn_ribbon_Thio2"/>
    <property type="match status" value="1"/>
</dbReference>
<dbReference type="NCBIfam" id="TIGR01068">
    <property type="entry name" value="thioredoxin"/>
    <property type="match status" value="1"/>
</dbReference>
<dbReference type="PRINTS" id="PR00421">
    <property type="entry name" value="THIOREDOXIN"/>
</dbReference>
<keyword evidence="5" id="KW-1015">Disulfide bond</keyword>
<dbReference type="RefSeq" id="WP_163099446.1">
    <property type="nucleotide sequence ID" value="NZ_CP127523.1"/>
</dbReference>
<dbReference type="PROSITE" id="PS51352">
    <property type="entry name" value="THIOREDOXIN_2"/>
    <property type="match status" value="1"/>
</dbReference>
<sequence length="145" mass="16214">MTSKLLLCPACGAVNRVPEARLGENPKCGKCHARIFPDHPVHLGHDHFLAYIQKNELPVLVDFWAPWCGPCRMMAPVFEQCARDMRGRVLFAKVDTEEEQQIGSRYQIRSIPTMVLFGAGHELARVSGAMGSSAELQRWLKGRGI</sequence>
<dbReference type="Pfam" id="PF00085">
    <property type="entry name" value="Thioredoxin"/>
    <property type="match status" value="1"/>
</dbReference>
<keyword evidence="4" id="KW-0249">Electron transport</keyword>
<evidence type="ECO:0000313" key="9">
    <source>
        <dbReference type="EMBL" id="NDU43914.1"/>
    </source>
</evidence>
<accession>A0A845UJC7</accession>
<dbReference type="InterPro" id="IPR005746">
    <property type="entry name" value="Thioredoxin"/>
</dbReference>
<evidence type="ECO:0000259" key="8">
    <source>
        <dbReference type="PROSITE" id="PS51352"/>
    </source>
</evidence>
<feature type="domain" description="Thioredoxin" evidence="8">
    <location>
        <begin position="11"/>
        <end position="145"/>
    </location>
</feature>
<dbReference type="CDD" id="cd02947">
    <property type="entry name" value="TRX_family"/>
    <property type="match status" value="1"/>
</dbReference>
<keyword evidence="3" id="KW-0479">Metal-binding</keyword>
<evidence type="ECO:0000256" key="5">
    <source>
        <dbReference type="ARBA" id="ARBA00023157"/>
    </source>
</evidence>
<dbReference type="Gene3D" id="3.40.30.10">
    <property type="entry name" value="Glutaredoxin"/>
    <property type="match status" value="1"/>
</dbReference>
<dbReference type="NCBIfam" id="NF008229">
    <property type="entry name" value="PRK10996.1"/>
    <property type="match status" value="1"/>
</dbReference>
<dbReference type="SUPFAM" id="SSF52833">
    <property type="entry name" value="Thioredoxin-like"/>
    <property type="match status" value="1"/>
</dbReference>
<keyword evidence="2" id="KW-0813">Transport</keyword>
<evidence type="ECO:0000256" key="1">
    <source>
        <dbReference type="ARBA" id="ARBA00008987"/>
    </source>
</evidence>
<dbReference type="InterPro" id="IPR017937">
    <property type="entry name" value="Thioredoxin_CS"/>
</dbReference>
<dbReference type="InterPro" id="IPR036249">
    <property type="entry name" value="Thioredoxin-like_sf"/>
</dbReference>
<dbReference type="FunFam" id="3.40.30.10:FF:000001">
    <property type="entry name" value="Thioredoxin"/>
    <property type="match status" value="1"/>
</dbReference>
<dbReference type="InterPro" id="IPR013766">
    <property type="entry name" value="Thioredoxin_domain"/>
</dbReference>